<evidence type="ECO:0000256" key="6">
    <source>
        <dbReference type="ARBA" id="ARBA00022989"/>
    </source>
</evidence>
<dbReference type="GO" id="GO:0005886">
    <property type="term" value="C:plasma membrane"/>
    <property type="evidence" value="ECO:0007669"/>
    <property type="project" value="UniProtKB-SubCell"/>
</dbReference>
<dbReference type="Pfam" id="PF07690">
    <property type="entry name" value="MFS_1"/>
    <property type="match status" value="1"/>
</dbReference>
<evidence type="ECO:0000256" key="7">
    <source>
        <dbReference type="ARBA" id="ARBA00023136"/>
    </source>
</evidence>
<dbReference type="HOGENOM" id="CLU_001265_19_3_7"/>
<dbReference type="PROSITE" id="PS50850">
    <property type="entry name" value="MFS"/>
    <property type="match status" value="1"/>
</dbReference>
<dbReference type="PATRIC" id="fig|760154.4.peg.1754"/>
<keyword evidence="5 8" id="KW-0812">Transmembrane</keyword>
<feature type="domain" description="Major facilitator superfamily (MFS) profile" evidence="9">
    <location>
        <begin position="1"/>
        <end position="371"/>
    </location>
</feature>
<dbReference type="PANTHER" id="PTHR43271:SF1">
    <property type="entry name" value="INNER MEMBRANE TRANSPORT PROTEIN YNFM"/>
    <property type="match status" value="1"/>
</dbReference>
<feature type="transmembrane region" description="Helical" evidence="8">
    <location>
        <begin position="236"/>
        <end position="253"/>
    </location>
</feature>
<organism evidence="10 11">
    <name type="scientific">Sulfurospirillum barnesii (strain ATCC 700032 / DSM 10660 / SES-3)</name>
    <dbReference type="NCBI Taxonomy" id="760154"/>
    <lineage>
        <taxon>Bacteria</taxon>
        <taxon>Pseudomonadati</taxon>
        <taxon>Campylobacterota</taxon>
        <taxon>Epsilonproteobacteria</taxon>
        <taxon>Campylobacterales</taxon>
        <taxon>Sulfurospirillaceae</taxon>
        <taxon>Sulfurospirillum</taxon>
    </lineage>
</organism>
<feature type="transmembrane region" description="Helical" evidence="8">
    <location>
        <begin position="195"/>
        <end position="216"/>
    </location>
</feature>
<dbReference type="Proteomes" id="UP000006176">
    <property type="component" value="Chromosome"/>
</dbReference>
<feature type="transmembrane region" description="Helical" evidence="8">
    <location>
        <begin position="284"/>
        <end position="308"/>
    </location>
</feature>
<keyword evidence="11" id="KW-1185">Reference proteome</keyword>
<reference evidence="10 11" key="1">
    <citation type="submission" date="2012-06" db="EMBL/GenBank/DDBJ databases">
        <title>Complete sequence of Sulfurospirillum barnesii SES-3.</title>
        <authorList>
            <consortium name="US DOE Joint Genome Institute"/>
            <person name="Lucas S."/>
            <person name="Han J."/>
            <person name="Lapidus A."/>
            <person name="Cheng J.-F."/>
            <person name="Goodwin L."/>
            <person name="Pitluck S."/>
            <person name="Peters L."/>
            <person name="Ovchinnikova G."/>
            <person name="Lu M."/>
            <person name="Detter J.C."/>
            <person name="Han C."/>
            <person name="Tapia R."/>
            <person name="Land M."/>
            <person name="Hauser L."/>
            <person name="Kyrpides N."/>
            <person name="Ivanova N."/>
            <person name="Pagani I."/>
            <person name="Stolz J."/>
            <person name="Arkin A."/>
            <person name="Dehal P."/>
            <person name="Oremland R."/>
            <person name="Saltikov C."/>
            <person name="Basu P."/>
            <person name="Hollibaugh J."/>
            <person name="Newman D."/>
            <person name="Stolyar S."/>
            <person name="Hazen T."/>
            <person name="Woyke T."/>
        </authorList>
    </citation>
    <scope>NUCLEOTIDE SEQUENCE [LARGE SCALE GENOMIC DNA]</scope>
    <source>
        <strain evidence="11">ATCC 700032 / DSM 10660 / SES-3</strain>
    </source>
</reference>
<sequence length="372" mass="41766">MYVCTMLTLCSLYAAQPIQPLFENEFSLSRFEAVMFTTVIMLPLGFAPVFYGYILETFSTKRFLRNAVLLLGLLELLFGWSNTYPLLVGIRALQGLLIPAILTSLMSYIGFMAPKDRVQQSMGYYIGATILGGFFGRLFSGAMSDVFGWRPFFIVLGLALIVMYGALSFLSEEIKVDFVKPKLAQVIDVCKNKTFLTIFVLMFFIFFVFQALLNFLPFQLRTFSSDVSYGKVGMMYAGYIVGFIISIRILSIIRFFGNEVKTIGIGLLIYLLGLQLFHMNNYTIMFAGMFVVCAGFFIIHSVASGLISKLAQEKRAISSGLYLSFYYLGGTIGTFAPGVFFEYLGWNSFVILLSLFAGAMFFLLFNLHKSLS</sequence>
<dbReference type="STRING" id="760154.Sulba_1758"/>
<comment type="subcellular location">
    <subcellularLocation>
        <location evidence="1">Cell membrane</location>
        <topology evidence="1">Multi-pass membrane protein</topology>
    </subcellularLocation>
</comment>
<comment type="similarity">
    <text evidence="2">Belongs to the major facilitator superfamily.</text>
</comment>
<feature type="transmembrane region" description="Helical" evidence="8">
    <location>
        <begin position="346"/>
        <end position="367"/>
    </location>
</feature>
<evidence type="ECO:0000256" key="5">
    <source>
        <dbReference type="ARBA" id="ARBA00022692"/>
    </source>
</evidence>
<feature type="transmembrane region" description="Helical" evidence="8">
    <location>
        <begin position="33"/>
        <end position="51"/>
    </location>
</feature>
<evidence type="ECO:0000256" key="4">
    <source>
        <dbReference type="ARBA" id="ARBA00022475"/>
    </source>
</evidence>
<feature type="transmembrane region" description="Helical" evidence="8">
    <location>
        <begin position="260"/>
        <end position="278"/>
    </location>
</feature>
<evidence type="ECO:0000256" key="8">
    <source>
        <dbReference type="SAM" id="Phobius"/>
    </source>
</evidence>
<gene>
    <name evidence="10" type="ordered locus">Sulba_1758</name>
</gene>
<dbReference type="PANTHER" id="PTHR43271">
    <property type="entry name" value="BLL2771 PROTEIN"/>
    <property type="match status" value="1"/>
</dbReference>
<feature type="transmembrane region" description="Helical" evidence="8">
    <location>
        <begin position="63"/>
        <end position="80"/>
    </location>
</feature>
<feature type="transmembrane region" description="Helical" evidence="8">
    <location>
        <begin position="92"/>
        <end position="111"/>
    </location>
</feature>
<evidence type="ECO:0000259" key="9">
    <source>
        <dbReference type="PROSITE" id="PS50850"/>
    </source>
</evidence>
<proteinExistence type="inferred from homology"/>
<evidence type="ECO:0000256" key="2">
    <source>
        <dbReference type="ARBA" id="ARBA00008335"/>
    </source>
</evidence>
<evidence type="ECO:0000313" key="11">
    <source>
        <dbReference type="Proteomes" id="UP000006176"/>
    </source>
</evidence>
<dbReference type="KEGG" id="sba:Sulba_1758"/>
<dbReference type="SUPFAM" id="SSF103473">
    <property type="entry name" value="MFS general substrate transporter"/>
    <property type="match status" value="1"/>
</dbReference>
<name>I3XYL6_SULBS</name>
<evidence type="ECO:0000313" key="10">
    <source>
        <dbReference type="EMBL" id="AFL69040.1"/>
    </source>
</evidence>
<protein>
    <submittedName>
        <fullName evidence="10">Arabinose efflux permease family protein</fullName>
    </submittedName>
</protein>
<evidence type="ECO:0000256" key="3">
    <source>
        <dbReference type="ARBA" id="ARBA00022448"/>
    </source>
</evidence>
<dbReference type="GO" id="GO:0022857">
    <property type="term" value="F:transmembrane transporter activity"/>
    <property type="evidence" value="ECO:0007669"/>
    <property type="project" value="InterPro"/>
</dbReference>
<evidence type="ECO:0000256" key="1">
    <source>
        <dbReference type="ARBA" id="ARBA00004651"/>
    </source>
</evidence>
<dbReference type="InterPro" id="IPR036259">
    <property type="entry name" value="MFS_trans_sf"/>
</dbReference>
<keyword evidence="4" id="KW-1003">Cell membrane</keyword>
<dbReference type="AlphaFoldDB" id="I3XYL6"/>
<dbReference type="eggNOG" id="COG2814">
    <property type="taxonomic scope" value="Bacteria"/>
</dbReference>
<dbReference type="EMBL" id="CP003333">
    <property type="protein sequence ID" value="AFL69040.1"/>
    <property type="molecule type" value="Genomic_DNA"/>
</dbReference>
<keyword evidence="6 8" id="KW-1133">Transmembrane helix</keyword>
<feature type="transmembrane region" description="Helical" evidence="8">
    <location>
        <begin position="123"/>
        <end position="140"/>
    </location>
</feature>
<dbReference type="Gene3D" id="1.20.1250.20">
    <property type="entry name" value="MFS general substrate transporter like domains"/>
    <property type="match status" value="1"/>
</dbReference>
<accession>I3XYL6</accession>
<keyword evidence="3" id="KW-0813">Transport</keyword>
<feature type="transmembrane region" description="Helical" evidence="8">
    <location>
        <begin position="320"/>
        <end position="340"/>
    </location>
</feature>
<dbReference type="InterPro" id="IPR011701">
    <property type="entry name" value="MFS"/>
</dbReference>
<keyword evidence="7 8" id="KW-0472">Membrane</keyword>
<feature type="transmembrane region" description="Helical" evidence="8">
    <location>
        <begin position="152"/>
        <end position="174"/>
    </location>
</feature>
<dbReference type="InterPro" id="IPR020846">
    <property type="entry name" value="MFS_dom"/>
</dbReference>